<protein>
    <submittedName>
        <fullName evidence="1">Uncharacterized protein</fullName>
    </submittedName>
</protein>
<proteinExistence type="predicted"/>
<accession>A0A4D6E2V0</accession>
<organism evidence="1 2">
    <name type="scientific">Streptomyces phage Circinus</name>
    <dbReference type="NCBI Taxonomy" id="2562189"/>
    <lineage>
        <taxon>Viruses</taxon>
        <taxon>Duplodnaviria</taxon>
        <taxon>Heunggongvirae</taxon>
        <taxon>Uroviricota</taxon>
        <taxon>Caudoviricetes</taxon>
        <taxon>Stanwilliamsviridae</taxon>
        <taxon>Loccivirinae</taxon>
        <taxon>Wilnyevirus</taxon>
        <taxon>Wilnyevirus billnye</taxon>
    </lineage>
</organism>
<dbReference type="EMBL" id="MK620896">
    <property type="protein sequence ID" value="QBZ72295.1"/>
    <property type="molecule type" value="Genomic_DNA"/>
</dbReference>
<evidence type="ECO:0000313" key="2">
    <source>
        <dbReference type="Proteomes" id="UP000297201"/>
    </source>
</evidence>
<name>A0A4D6E2V0_9CAUD</name>
<evidence type="ECO:0000313" key="1">
    <source>
        <dbReference type="EMBL" id="QBZ72295.1"/>
    </source>
</evidence>
<sequence>MADIDSILKTLVDKDDVRRWAAVNNIEITEKGDSAFVVGDFTVVFDDYGKVFFVERRPEHTEPISL</sequence>
<dbReference type="Proteomes" id="UP000297201">
    <property type="component" value="Segment"/>
</dbReference>
<reference evidence="1 2" key="1">
    <citation type="submission" date="2019-03" db="EMBL/GenBank/DDBJ databases">
        <authorList>
            <person name="Kwan A."/>
            <person name="Miller C."/>
            <person name="Herrmann A."/>
            <person name="Tang B.L."/>
            <person name="Shaffer C.D."/>
            <person name="Weston-Hafer K.A."/>
            <person name="Russell D.A."/>
            <person name="Pope W.H."/>
            <person name="Jacobs-Sera D."/>
            <person name="Hendrix R.W."/>
            <person name="Hatfull G.F."/>
        </authorList>
    </citation>
    <scope>NUCLEOTIDE SEQUENCE [LARGE SCALE GENOMIC DNA]</scope>
</reference>
<gene>
    <name evidence="1" type="primary">8</name>
    <name evidence="1" type="ORF">SEA_CIRCINUS_8</name>
</gene>